<comment type="caution">
    <text evidence="12">The sequence shown here is derived from an EMBL/GenBank/DDBJ whole genome shotgun (WGS) entry which is preliminary data.</text>
</comment>
<dbReference type="GO" id="GO:0046033">
    <property type="term" value="P:AMP metabolic process"/>
    <property type="evidence" value="ECO:0007669"/>
    <property type="project" value="TreeGrafter"/>
</dbReference>
<evidence type="ECO:0000313" key="12">
    <source>
        <dbReference type="EMBL" id="KAK1328900.1"/>
    </source>
</evidence>
<evidence type="ECO:0000256" key="1">
    <source>
        <dbReference type="ARBA" id="ARBA00001947"/>
    </source>
</evidence>
<dbReference type="AlphaFoldDB" id="A0AA40HCU1"/>
<evidence type="ECO:0000256" key="10">
    <source>
        <dbReference type="PIRNR" id="PIRNR001251"/>
    </source>
</evidence>
<keyword evidence="13" id="KW-1185">Reference proteome</keyword>
<dbReference type="PIRSF" id="PIRSF001251">
    <property type="entry name" value="AMP_deaminase_met"/>
    <property type="match status" value="1"/>
</dbReference>
<evidence type="ECO:0000256" key="9">
    <source>
        <dbReference type="ARBA" id="ARBA00023080"/>
    </source>
</evidence>
<comment type="similarity">
    <text evidence="3 10">Belongs to the metallo-dependent hydrolases superfamily. Adenosine and AMP deaminases family.</text>
</comment>
<feature type="region of interest" description="Disordered" evidence="11">
    <location>
        <begin position="185"/>
        <end position="225"/>
    </location>
</feature>
<dbReference type="PANTHER" id="PTHR11359:SF3">
    <property type="entry name" value="AMP DEAMINASE 2"/>
    <property type="match status" value="1"/>
</dbReference>
<dbReference type="FunFam" id="4.10.800.20:FF:000001">
    <property type="entry name" value="AMP deaminase"/>
    <property type="match status" value="1"/>
</dbReference>
<evidence type="ECO:0000256" key="4">
    <source>
        <dbReference type="ARBA" id="ARBA00011881"/>
    </source>
</evidence>
<dbReference type="SUPFAM" id="SSF51556">
    <property type="entry name" value="Metallo-dependent hydrolases"/>
    <property type="match status" value="2"/>
</dbReference>
<dbReference type="InterPro" id="IPR032466">
    <property type="entry name" value="Metal_Hydrolase"/>
</dbReference>
<dbReference type="InterPro" id="IPR006650">
    <property type="entry name" value="A/AMP_deam_AS"/>
</dbReference>
<dbReference type="EC" id="3.5.4.6" evidence="5 10"/>
<dbReference type="GO" id="GO:0046872">
    <property type="term" value="F:metal ion binding"/>
    <property type="evidence" value="ECO:0007669"/>
    <property type="project" value="UniProtKB-KW"/>
</dbReference>
<evidence type="ECO:0000256" key="5">
    <source>
        <dbReference type="ARBA" id="ARBA00012775"/>
    </source>
</evidence>
<proteinExistence type="inferred from homology"/>
<dbReference type="GO" id="GO:0032264">
    <property type="term" value="P:IMP salvage"/>
    <property type="evidence" value="ECO:0007669"/>
    <property type="project" value="InterPro"/>
</dbReference>
<feature type="compositionally biased region" description="Polar residues" evidence="11">
    <location>
        <begin position="734"/>
        <end position="744"/>
    </location>
</feature>
<dbReference type="GO" id="GO:0003876">
    <property type="term" value="F:AMP deaminase activity"/>
    <property type="evidence" value="ECO:0007669"/>
    <property type="project" value="UniProtKB-EC"/>
</dbReference>
<sequence length="963" mass="106425">MDGKCKEIAEVPPGTSPCGPHAVPTLGCALAPRLFLELFSRSLAESELRSAPYEFPEESPIEQLEERRQRLERQISQDVKLEPDILLRAKQDFLKTDSESDLQLYKEQAEGQGDWGLRERDAVLEREFQRVSISGEEKCGVPFTDLLDAAKSVVRALFIREKYMALALQSFCPTTRRHLQQLAEKPLETRTYEPGPDTPVSAGGTPNPAKGPGVPSSLSSEPRNPCPACSFPHPASCQPPGAGVEAGAGSVLLGPCRVSPLRAPGLGDAPVHPPALEQHPYEHCEPSTMPGDLGLGLRMVRGVVHVYTRREPDEHCSEVELPYPDLQEFVADVNVLMALIINGPIKSFCYRRLQYLSSKFQMHVLLNEMKELAAQKKVPHRDFYNIRKVGEAAPSRRPGPRPPGRARPSSPRPPQVDTHIHASSCMNQKHLLRFIKRAMKRHLEEIVHVEQGREQTLREVFQSMNLTAYDLSVDTLDMHADRNTFHRFDKFNAKYNPIGESVLREIFIKTDNRVSGKYFAHIIKEVMSDLEESKYQNAELRLSIYGRSRDEWDKLARWAVTHRVHSPNVRWLVQVPRLFDVYRTKGQLANFQEMLENIFLPLFEATVHPASHPELHLFLEHGAHGGGLGEMACPGPGGSSGLTPGSRASVDDESKPENHVFNLESPLPEAWVEEDNPPYAYYLYYTFANMATLNHLRSGPALGWAPNTDHLWPHTRTCGLLPCPRGSTALAWQRESSPLSQAQSGGVEPARRGGAGSPELTLSHAPRQRGFHTFVLRPHCGEAGPIHHLVSAFMLAENISHGLLLRKVRAAPASLPGAPPSLRPCGPPPQSGPAGTPHHACGPVLPSPEHLTGLPPCRRQAPVLQYLYYLAQIGIAMSPLSNNSLFLSYHRNPLPEYLSRGLMVSLSTDDPLQFHFTKVRPGAAGRDTPARGSQGRCCPLLGGCSMPGESQGRVAPQGLGPPV</sequence>
<keyword evidence="9" id="KW-0546">Nucleotide metabolism</keyword>
<comment type="cofactor">
    <cofactor evidence="1 10">
        <name>Zn(2+)</name>
        <dbReference type="ChEBI" id="CHEBI:29105"/>
    </cofactor>
</comment>
<dbReference type="PROSITE" id="PS00485">
    <property type="entry name" value="A_DEAMINASE"/>
    <property type="match status" value="1"/>
</dbReference>
<protein>
    <recommendedName>
        <fullName evidence="5 10">AMP deaminase</fullName>
        <ecNumber evidence="5 10">3.5.4.6</ecNumber>
    </recommendedName>
</protein>
<evidence type="ECO:0000256" key="2">
    <source>
        <dbReference type="ARBA" id="ARBA00004955"/>
    </source>
</evidence>
<dbReference type="Proteomes" id="UP001177744">
    <property type="component" value="Unassembled WGS sequence"/>
</dbReference>
<feature type="compositionally biased region" description="Pro residues" evidence="11">
    <location>
        <begin position="400"/>
        <end position="414"/>
    </location>
</feature>
<feature type="region of interest" description="Disordered" evidence="11">
    <location>
        <begin position="819"/>
        <end position="842"/>
    </location>
</feature>
<dbReference type="PANTHER" id="PTHR11359">
    <property type="entry name" value="AMP DEAMINASE"/>
    <property type="match status" value="1"/>
</dbReference>
<dbReference type="Pfam" id="PF19326">
    <property type="entry name" value="AMP_deaminase"/>
    <property type="match status" value="6"/>
</dbReference>
<reference evidence="12" key="1">
    <citation type="submission" date="2023-06" db="EMBL/GenBank/DDBJ databases">
        <title>Reference genome for the Northern bat (Eptesicus nilssonii), a most northern bat species.</title>
        <authorList>
            <person name="Laine V.N."/>
            <person name="Pulliainen A.T."/>
            <person name="Lilley T.M."/>
        </authorList>
    </citation>
    <scope>NUCLEOTIDE SEQUENCE</scope>
    <source>
        <strain evidence="12">BLF_Eptnil</strain>
        <tissue evidence="12">Kidney</tissue>
    </source>
</reference>
<name>A0AA40HCU1_CNENI</name>
<comment type="subunit">
    <text evidence="4">Homotetramer.</text>
</comment>
<evidence type="ECO:0000256" key="11">
    <source>
        <dbReference type="SAM" id="MobiDB-lite"/>
    </source>
</evidence>
<dbReference type="GO" id="GO:0005829">
    <property type="term" value="C:cytosol"/>
    <property type="evidence" value="ECO:0007669"/>
    <property type="project" value="TreeGrafter"/>
</dbReference>
<evidence type="ECO:0000256" key="3">
    <source>
        <dbReference type="ARBA" id="ARBA00006676"/>
    </source>
</evidence>
<evidence type="ECO:0000256" key="8">
    <source>
        <dbReference type="ARBA" id="ARBA00022833"/>
    </source>
</evidence>
<dbReference type="Gene3D" id="4.10.800.20">
    <property type="match status" value="1"/>
</dbReference>
<evidence type="ECO:0000313" key="13">
    <source>
        <dbReference type="Proteomes" id="UP001177744"/>
    </source>
</evidence>
<keyword evidence="6 10" id="KW-0479">Metal-binding</keyword>
<gene>
    <name evidence="12" type="ORF">QTO34_011070</name>
</gene>
<feature type="region of interest" description="Disordered" evidence="11">
    <location>
        <begin position="634"/>
        <end position="654"/>
    </location>
</feature>
<dbReference type="EMBL" id="JAULJE010000022">
    <property type="protein sequence ID" value="KAK1328900.1"/>
    <property type="molecule type" value="Genomic_DNA"/>
</dbReference>
<evidence type="ECO:0000256" key="7">
    <source>
        <dbReference type="ARBA" id="ARBA00022801"/>
    </source>
</evidence>
<organism evidence="12 13">
    <name type="scientific">Cnephaeus nilssonii</name>
    <name type="common">Northern bat</name>
    <name type="synonym">Eptesicus nilssonii</name>
    <dbReference type="NCBI Taxonomy" id="3371016"/>
    <lineage>
        <taxon>Eukaryota</taxon>
        <taxon>Metazoa</taxon>
        <taxon>Chordata</taxon>
        <taxon>Craniata</taxon>
        <taxon>Vertebrata</taxon>
        <taxon>Euteleostomi</taxon>
        <taxon>Mammalia</taxon>
        <taxon>Eutheria</taxon>
        <taxon>Laurasiatheria</taxon>
        <taxon>Chiroptera</taxon>
        <taxon>Yangochiroptera</taxon>
        <taxon>Vespertilionidae</taxon>
        <taxon>Cnephaeus</taxon>
    </lineage>
</organism>
<feature type="compositionally biased region" description="Pro residues" evidence="11">
    <location>
        <begin position="819"/>
        <end position="831"/>
    </location>
</feature>
<keyword evidence="8" id="KW-0862">Zinc</keyword>
<keyword evidence="7 10" id="KW-0378">Hydrolase</keyword>
<comment type="pathway">
    <text evidence="2">Purine metabolism; IMP biosynthesis via salvage pathway; IMP from AMP: step 1/1.</text>
</comment>
<evidence type="ECO:0000256" key="6">
    <source>
        <dbReference type="ARBA" id="ARBA00022723"/>
    </source>
</evidence>
<dbReference type="Gene3D" id="3.20.20.140">
    <property type="entry name" value="Metal-dependent hydrolases"/>
    <property type="match status" value="4"/>
</dbReference>
<feature type="region of interest" description="Disordered" evidence="11">
    <location>
        <begin position="734"/>
        <end position="764"/>
    </location>
</feature>
<comment type="catalytic activity">
    <reaction evidence="10">
        <text>AMP + H2O + H(+) = IMP + NH4(+)</text>
        <dbReference type="Rhea" id="RHEA:14777"/>
        <dbReference type="ChEBI" id="CHEBI:15377"/>
        <dbReference type="ChEBI" id="CHEBI:15378"/>
        <dbReference type="ChEBI" id="CHEBI:28938"/>
        <dbReference type="ChEBI" id="CHEBI:58053"/>
        <dbReference type="ChEBI" id="CHEBI:456215"/>
        <dbReference type="EC" id="3.5.4.6"/>
    </reaction>
</comment>
<accession>A0AA40HCU1</accession>
<dbReference type="InterPro" id="IPR006329">
    <property type="entry name" value="AMPD"/>
</dbReference>
<feature type="region of interest" description="Disordered" evidence="11">
    <location>
        <begin position="389"/>
        <end position="420"/>
    </location>
</feature>